<dbReference type="OMA" id="KTACITE"/>
<dbReference type="STRING" id="717646.M2MDV7"/>
<dbReference type="OrthoDB" id="540004at2759"/>
<dbReference type="GO" id="GO:0008168">
    <property type="term" value="F:methyltransferase activity"/>
    <property type="evidence" value="ECO:0007669"/>
    <property type="project" value="UniProtKB-KW"/>
</dbReference>
<dbReference type="HOGENOM" id="CLU_060397_0_0_1"/>
<name>M2MDV7_BAUPA</name>
<evidence type="ECO:0000313" key="6">
    <source>
        <dbReference type="Proteomes" id="UP000011761"/>
    </source>
</evidence>
<evidence type="ECO:0000256" key="3">
    <source>
        <dbReference type="ARBA" id="ARBA00022691"/>
    </source>
</evidence>
<dbReference type="Proteomes" id="UP000011761">
    <property type="component" value="Unassembled WGS sequence"/>
</dbReference>
<dbReference type="PANTHER" id="PTHR43464:SF19">
    <property type="entry name" value="UBIQUINONE BIOSYNTHESIS O-METHYLTRANSFERASE, MITOCHONDRIAL"/>
    <property type="match status" value="1"/>
</dbReference>
<dbReference type="InterPro" id="IPR029063">
    <property type="entry name" value="SAM-dependent_MTases_sf"/>
</dbReference>
<accession>M2MDV7</accession>
<sequence length="246" mass="27509">MAKTYEPDAAIELYDEVNIDYEHVYGNNQLKIRCIDKIISMLRPGSSQALDVGCGTGVPIAQMLARAGLKVVGIDISPKMVSLAAERVKEGSFIVADLAHWEPDTPFDAVLVMFCHLQMNYATVHAMFYKYACALSPNGLLAVGQCPADYYIQTKAEAAAYDETRTYAERCNIPFWGKPSQDFAMSLVGQRRFLESMGLEIVDEVVDVFRPNNPTFDPEYQQYIIARRPGERPISTPQPLPKEEQS</sequence>
<dbReference type="KEGG" id="bcom:BAUCODRAFT_35999"/>
<dbReference type="AlphaFoldDB" id="M2MDV7"/>
<feature type="domain" description="Methyltransferase" evidence="4">
    <location>
        <begin position="50"/>
        <end position="139"/>
    </location>
</feature>
<organism evidence="5 6">
    <name type="scientific">Baudoinia panamericana (strain UAMH 10762)</name>
    <name type="common">Angels' share fungus</name>
    <name type="synonym">Baudoinia compniacensis (strain UAMH 10762)</name>
    <dbReference type="NCBI Taxonomy" id="717646"/>
    <lineage>
        <taxon>Eukaryota</taxon>
        <taxon>Fungi</taxon>
        <taxon>Dikarya</taxon>
        <taxon>Ascomycota</taxon>
        <taxon>Pezizomycotina</taxon>
        <taxon>Dothideomycetes</taxon>
        <taxon>Dothideomycetidae</taxon>
        <taxon>Mycosphaerellales</taxon>
        <taxon>Teratosphaeriaceae</taxon>
        <taxon>Baudoinia</taxon>
    </lineage>
</organism>
<dbReference type="GO" id="GO:0032259">
    <property type="term" value="P:methylation"/>
    <property type="evidence" value="ECO:0007669"/>
    <property type="project" value="UniProtKB-KW"/>
</dbReference>
<dbReference type="EMBL" id="KB445558">
    <property type="protein sequence ID" value="EMC94746.1"/>
    <property type="molecule type" value="Genomic_DNA"/>
</dbReference>
<gene>
    <name evidence="5" type="ORF">BAUCODRAFT_35999</name>
</gene>
<dbReference type="RefSeq" id="XP_007678079.1">
    <property type="nucleotide sequence ID" value="XM_007679889.1"/>
</dbReference>
<dbReference type="eggNOG" id="ENOG502SPNS">
    <property type="taxonomic scope" value="Eukaryota"/>
</dbReference>
<dbReference type="SUPFAM" id="SSF53335">
    <property type="entry name" value="S-adenosyl-L-methionine-dependent methyltransferases"/>
    <property type="match status" value="1"/>
</dbReference>
<keyword evidence="1" id="KW-0489">Methyltransferase</keyword>
<dbReference type="Pfam" id="PF13649">
    <property type="entry name" value="Methyltransf_25"/>
    <property type="match status" value="1"/>
</dbReference>
<evidence type="ECO:0000256" key="2">
    <source>
        <dbReference type="ARBA" id="ARBA00022679"/>
    </source>
</evidence>
<evidence type="ECO:0000313" key="5">
    <source>
        <dbReference type="EMBL" id="EMC94746.1"/>
    </source>
</evidence>
<evidence type="ECO:0000256" key="1">
    <source>
        <dbReference type="ARBA" id="ARBA00022603"/>
    </source>
</evidence>
<dbReference type="Gene3D" id="3.40.50.150">
    <property type="entry name" value="Vaccinia Virus protein VP39"/>
    <property type="match status" value="1"/>
</dbReference>
<dbReference type="CDD" id="cd02440">
    <property type="entry name" value="AdoMet_MTases"/>
    <property type="match status" value="1"/>
</dbReference>
<protein>
    <recommendedName>
        <fullName evidence="4">Methyltransferase domain-containing protein</fullName>
    </recommendedName>
</protein>
<reference evidence="5 6" key="1">
    <citation type="journal article" date="2012" name="PLoS Pathog.">
        <title>Diverse lifestyles and strategies of plant pathogenesis encoded in the genomes of eighteen Dothideomycetes fungi.</title>
        <authorList>
            <person name="Ohm R.A."/>
            <person name="Feau N."/>
            <person name="Henrissat B."/>
            <person name="Schoch C.L."/>
            <person name="Horwitz B.A."/>
            <person name="Barry K.W."/>
            <person name="Condon B.J."/>
            <person name="Copeland A.C."/>
            <person name="Dhillon B."/>
            <person name="Glaser F."/>
            <person name="Hesse C.N."/>
            <person name="Kosti I."/>
            <person name="LaButti K."/>
            <person name="Lindquist E.A."/>
            <person name="Lucas S."/>
            <person name="Salamov A.A."/>
            <person name="Bradshaw R.E."/>
            <person name="Ciuffetti L."/>
            <person name="Hamelin R.C."/>
            <person name="Kema G.H.J."/>
            <person name="Lawrence C."/>
            <person name="Scott J.A."/>
            <person name="Spatafora J.W."/>
            <person name="Turgeon B.G."/>
            <person name="de Wit P.J.G.M."/>
            <person name="Zhong S."/>
            <person name="Goodwin S.B."/>
            <person name="Grigoriev I.V."/>
        </authorList>
    </citation>
    <scope>NUCLEOTIDE SEQUENCE [LARGE SCALE GENOMIC DNA]</scope>
    <source>
        <strain evidence="5 6">UAMH 10762</strain>
    </source>
</reference>
<dbReference type="InterPro" id="IPR041698">
    <property type="entry name" value="Methyltransf_25"/>
</dbReference>
<keyword evidence="3" id="KW-0949">S-adenosyl-L-methionine</keyword>
<keyword evidence="6" id="KW-1185">Reference proteome</keyword>
<keyword evidence="2" id="KW-0808">Transferase</keyword>
<dbReference type="PANTHER" id="PTHR43464">
    <property type="entry name" value="METHYLTRANSFERASE"/>
    <property type="match status" value="1"/>
</dbReference>
<proteinExistence type="predicted"/>
<dbReference type="GeneID" id="19112852"/>
<evidence type="ECO:0000259" key="4">
    <source>
        <dbReference type="Pfam" id="PF13649"/>
    </source>
</evidence>